<dbReference type="GO" id="GO:0005634">
    <property type="term" value="C:nucleus"/>
    <property type="evidence" value="ECO:0007669"/>
    <property type="project" value="TreeGrafter"/>
</dbReference>
<feature type="compositionally biased region" description="Polar residues" evidence="1">
    <location>
        <begin position="92"/>
        <end position="101"/>
    </location>
</feature>
<keyword evidence="4" id="KW-1185">Reference proteome</keyword>
<feature type="compositionally biased region" description="Acidic residues" evidence="1">
    <location>
        <begin position="220"/>
        <end position="233"/>
    </location>
</feature>
<evidence type="ECO:0000313" key="3">
    <source>
        <dbReference type="EMBL" id="KAH9001154.1"/>
    </source>
</evidence>
<gene>
    <name evidence="3" type="ORF">EDB92DRAFT_1825094</name>
</gene>
<evidence type="ECO:0000313" key="4">
    <source>
        <dbReference type="Proteomes" id="UP001201163"/>
    </source>
</evidence>
<reference evidence="3" key="1">
    <citation type="submission" date="2022-01" db="EMBL/GenBank/DDBJ databases">
        <title>Comparative genomics reveals a dynamic genome evolution in the ectomycorrhizal milk-cap (Lactarius) mushrooms.</title>
        <authorList>
            <consortium name="DOE Joint Genome Institute"/>
            <person name="Lebreton A."/>
            <person name="Tang N."/>
            <person name="Kuo A."/>
            <person name="LaButti K."/>
            <person name="Drula E."/>
            <person name="Barry K."/>
            <person name="Clum A."/>
            <person name="Lipzen A."/>
            <person name="Mousain D."/>
            <person name="Ng V."/>
            <person name="Wang R."/>
            <person name="Wang X."/>
            <person name="Dai Y."/>
            <person name="Henrissat B."/>
            <person name="Grigoriev I.V."/>
            <person name="Guerin-Laguette A."/>
            <person name="Yu F."/>
            <person name="Martin F.M."/>
        </authorList>
    </citation>
    <scope>NUCLEOTIDE SEQUENCE</scope>
    <source>
        <strain evidence="3">QP</strain>
    </source>
</reference>
<feature type="compositionally biased region" description="Acidic residues" evidence="1">
    <location>
        <begin position="191"/>
        <end position="201"/>
    </location>
</feature>
<dbReference type="InterPro" id="IPR025451">
    <property type="entry name" value="DUF4211"/>
</dbReference>
<feature type="region of interest" description="Disordered" evidence="1">
    <location>
        <begin position="1"/>
        <end position="151"/>
    </location>
</feature>
<feature type="region of interest" description="Disordered" evidence="1">
    <location>
        <begin position="185"/>
        <end position="233"/>
    </location>
</feature>
<proteinExistence type="predicted"/>
<organism evidence="3 4">
    <name type="scientific">Lactarius akahatsu</name>
    <dbReference type="NCBI Taxonomy" id="416441"/>
    <lineage>
        <taxon>Eukaryota</taxon>
        <taxon>Fungi</taxon>
        <taxon>Dikarya</taxon>
        <taxon>Basidiomycota</taxon>
        <taxon>Agaricomycotina</taxon>
        <taxon>Agaricomycetes</taxon>
        <taxon>Russulales</taxon>
        <taxon>Russulaceae</taxon>
        <taxon>Lactarius</taxon>
    </lineage>
</organism>
<dbReference type="PANTHER" id="PTHR14689">
    <property type="entry name" value="PHORBOL-ESTER_DAG-TYPE DOMAIN-CONTAINING PROTEIN"/>
    <property type="match status" value="1"/>
</dbReference>
<dbReference type="AlphaFoldDB" id="A0AAD4LRM9"/>
<feature type="domain" description="DUF4211" evidence="2">
    <location>
        <begin position="234"/>
        <end position="367"/>
    </location>
</feature>
<dbReference type="EMBL" id="JAKELL010000001">
    <property type="protein sequence ID" value="KAH9001154.1"/>
    <property type="molecule type" value="Genomic_DNA"/>
</dbReference>
<evidence type="ECO:0000259" key="2">
    <source>
        <dbReference type="Pfam" id="PF13926"/>
    </source>
</evidence>
<dbReference type="Proteomes" id="UP001201163">
    <property type="component" value="Unassembled WGS sequence"/>
</dbReference>
<comment type="caution">
    <text evidence="3">The sequence shown here is derived from an EMBL/GenBank/DDBJ whole genome shotgun (WGS) entry which is preliminary data.</text>
</comment>
<feature type="compositionally biased region" description="Polar residues" evidence="1">
    <location>
        <begin position="7"/>
        <end position="16"/>
    </location>
</feature>
<name>A0AAD4LRM9_9AGAM</name>
<evidence type="ECO:0000256" key="1">
    <source>
        <dbReference type="SAM" id="MobiDB-lite"/>
    </source>
</evidence>
<dbReference type="PANTHER" id="PTHR14689:SF0">
    <property type="entry name" value="COILED-COIL DOMAIN-CONTAINING PROTEIN 82"/>
    <property type="match status" value="1"/>
</dbReference>
<dbReference type="Pfam" id="PF13926">
    <property type="entry name" value="DUF4211"/>
    <property type="match status" value="1"/>
</dbReference>
<sequence length="487" mass="55648">MPRRKTAPSQLRQQSLADFLKPNSLKANGSRDNTARTKPRQAGRTARSLPSRVPEPIDHSDTDSGVEAIHFEPKKPSSPVRKRRAAVEAESQADSEISAPSDSDMDTKRKALSNKMKSPRARSPSIEVTLPKRRRLAKGVRPPSPEETDNLLLEVNEADIIQSRFRHRQKQTRFQQNLEKLKKRKLRITESSDEQTGEDDGHDSHEPFQGSQKDSHIGDPDADDDEEEDDDTDDFVVEDDGAAIPELPVAFSRRTHQDSSHDFKVVCQLFVHLAMMPVDERRGFMEQILKGDDYFLVPFQVIRRKLSDARDSVASSIWRRDYKEALELLPDLTLTKLDFSTPHCDACNVRKKSTVAGWLKGTPYDKLSFEPIIDERNSEDPDDEDRRVTGFSFGRFCAIRTQIYHRLTHWSYHLYGTLSEEIDLVQCPGKKRPFSRSWNLSPPEDTSNPDDITEWLDKRGIVSAEWQKLCELLQRASSLDSWEGGRD</sequence>
<accession>A0AAD4LRM9</accession>
<protein>
    <recommendedName>
        <fullName evidence="2">DUF4211 domain-containing protein</fullName>
    </recommendedName>
</protein>